<gene>
    <name evidence="19" type="ORF">g.7758</name>
</gene>
<dbReference type="InterPro" id="IPR016274">
    <property type="entry name" value="Histidine_acid_Pase_euk"/>
</dbReference>
<keyword evidence="10" id="KW-0325">Glycoprotein</keyword>
<sequence length="470" mass="53713">MYRSVLVVSCLLSLVVSGSEFSCYFNNACPFQMFGSKTPYDTGRGDLRDFKKLEGCEAVSLWSIHRHGNRNPGSSVTAAVKVIAGLKDQIVQAFDQGSSLLCATDIDEFRKWTWNETLETTPSYLTGVGYEELYGIGSRIRAAYPELLNGSTEDYYFRPTNYQRTITSAMGFVHGLTDGTSLKVAIDEPRDVDDVIQPYANCQKYQETVRDAPILDKVVAELESSPDYAAIRHAVQKRLGIAYQITTEDVFSIYELCRFYRSWDEKKQSPWCSMFTNEELVILDYRDDLRHYYRNGYGSWVNSRLGEQPLRDLYQKLSAATQGQGQKIVSYFSHDAMMEMVYCALQLFNDREPLRGDNRNPDRLWRTSYIGAMAINMITVLNRCQESGTEAYRVQIFVGEKVTELCPVEGCSWEEFEHMFKQFNDTNLNFCALDYPEPEDPMPCCLPDSAAVHSISWVVLLLLIGISRFW</sequence>
<feature type="active site" description="Nucleophile" evidence="16">
    <location>
        <position position="67"/>
    </location>
</feature>
<dbReference type="GO" id="GO:0034417">
    <property type="term" value="F:bisphosphoglycerate 3-phosphatase activity"/>
    <property type="evidence" value="ECO:0007669"/>
    <property type="project" value="UniProtKB-EC"/>
</dbReference>
<evidence type="ECO:0000256" key="8">
    <source>
        <dbReference type="ARBA" id="ARBA00022801"/>
    </source>
</evidence>
<feature type="disulfide bond" evidence="17">
    <location>
        <begin position="56"/>
        <end position="384"/>
    </location>
</feature>
<dbReference type="PANTHER" id="PTHR20963:SF8">
    <property type="entry name" value="MULTIPLE INOSITOL POLYPHOSPHATE PHOSPHATASE 1"/>
    <property type="match status" value="1"/>
</dbReference>
<feature type="chain" id="PRO_5009115139" description="Multiple inositol polyphosphate phosphatase 1" evidence="18">
    <location>
        <begin position="19"/>
        <end position="470"/>
    </location>
</feature>
<evidence type="ECO:0000256" key="15">
    <source>
        <dbReference type="ARBA" id="ARBA00043832"/>
    </source>
</evidence>
<comment type="catalytic activity">
    <reaction evidence="14">
        <text>1D-myo-inositol hexakisphosphate + H2O = 1D-myo-inositol 1,2,4,5,6-pentakisphosphate + phosphate</text>
        <dbReference type="Rhea" id="RHEA:16989"/>
        <dbReference type="ChEBI" id="CHEBI:15377"/>
        <dbReference type="ChEBI" id="CHEBI:43474"/>
        <dbReference type="ChEBI" id="CHEBI:57798"/>
        <dbReference type="ChEBI" id="CHEBI:58130"/>
        <dbReference type="EC" id="3.1.3.62"/>
    </reaction>
    <physiologicalReaction direction="left-to-right" evidence="14">
        <dbReference type="Rhea" id="RHEA:16990"/>
    </physiologicalReaction>
</comment>
<evidence type="ECO:0000256" key="6">
    <source>
        <dbReference type="ARBA" id="ARBA00022475"/>
    </source>
</evidence>
<evidence type="ECO:0000256" key="5">
    <source>
        <dbReference type="ARBA" id="ARBA00018097"/>
    </source>
</evidence>
<evidence type="ECO:0000256" key="7">
    <source>
        <dbReference type="ARBA" id="ARBA00022729"/>
    </source>
</evidence>
<evidence type="ECO:0000256" key="13">
    <source>
        <dbReference type="ARBA" id="ARBA00043671"/>
    </source>
</evidence>
<evidence type="ECO:0000256" key="11">
    <source>
        <dbReference type="ARBA" id="ARBA00031642"/>
    </source>
</evidence>
<dbReference type="SUPFAM" id="SSF53254">
    <property type="entry name" value="Phosphoglycerate mutase-like"/>
    <property type="match status" value="1"/>
</dbReference>
<accession>A0A1E1W4B6</accession>
<evidence type="ECO:0000256" key="16">
    <source>
        <dbReference type="PIRSR" id="PIRSR000894-1"/>
    </source>
</evidence>
<keyword evidence="7 18" id="KW-0732">Signal</keyword>
<dbReference type="Gene3D" id="3.40.50.1240">
    <property type="entry name" value="Phosphoglycerate mutase-like"/>
    <property type="match status" value="1"/>
</dbReference>
<evidence type="ECO:0000256" key="4">
    <source>
        <dbReference type="ARBA" id="ARBA00013040"/>
    </source>
</evidence>
<evidence type="ECO:0000256" key="2">
    <source>
        <dbReference type="ARBA" id="ARBA00008422"/>
    </source>
</evidence>
<keyword evidence="9" id="KW-0472">Membrane</keyword>
<evidence type="ECO:0000256" key="3">
    <source>
        <dbReference type="ARBA" id="ARBA00012976"/>
    </source>
</evidence>
<name>A0A1E1W4B6_PECGO</name>
<evidence type="ECO:0000256" key="10">
    <source>
        <dbReference type="ARBA" id="ARBA00023180"/>
    </source>
</evidence>
<evidence type="ECO:0000256" key="18">
    <source>
        <dbReference type="SAM" id="SignalP"/>
    </source>
</evidence>
<evidence type="ECO:0000256" key="9">
    <source>
        <dbReference type="ARBA" id="ARBA00023136"/>
    </source>
</evidence>
<proteinExistence type="inferred from homology"/>
<comment type="catalytic activity">
    <reaction evidence="15">
        <text>(2R)-2,3-bisphosphoglycerate + H2O = (2R)-2-phosphoglycerate + phosphate</text>
        <dbReference type="Rhea" id="RHEA:27381"/>
        <dbReference type="ChEBI" id="CHEBI:15377"/>
        <dbReference type="ChEBI" id="CHEBI:43474"/>
        <dbReference type="ChEBI" id="CHEBI:58248"/>
        <dbReference type="ChEBI" id="CHEBI:58289"/>
        <dbReference type="EC" id="3.1.3.80"/>
    </reaction>
    <physiologicalReaction direction="left-to-right" evidence="15">
        <dbReference type="Rhea" id="RHEA:27382"/>
    </physiologicalReaction>
</comment>
<dbReference type="AlphaFoldDB" id="A0A1E1W4B6"/>
<dbReference type="GO" id="GO:0052745">
    <property type="term" value="F:inositol phosphate phosphatase activity"/>
    <property type="evidence" value="ECO:0007669"/>
    <property type="project" value="TreeGrafter"/>
</dbReference>
<dbReference type="PIRSF" id="PIRSF000894">
    <property type="entry name" value="Acid_phosphatase"/>
    <property type="match status" value="1"/>
</dbReference>
<evidence type="ECO:0000256" key="17">
    <source>
        <dbReference type="PIRSR" id="PIRSR000894-2"/>
    </source>
</evidence>
<keyword evidence="6" id="KW-1003">Cell membrane</keyword>
<evidence type="ECO:0000256" key="12">
    <source>
        <dbReference type="ARBA" id="ARBA00043668"/>
    </source>
</evidence>
<dbReference type="CDD" id="cd07061">
    <property type="entry name" value="HP_HAP_like"/>
    <property type="match status" value="1"/>
</dbReference>
<evidence type="ECO:0000256" key="14">
    <source>
        <dbReference type="ARBA" id="ARBA00043691"/>
    </source>
</evidence>
<reference evidence="19" key="1">
    <citation type="submission" date="2015-09" db="EMBL/GenBank/DDBJ databases">
        <title>De novo assembly of Pectinophora gossypiella (Pink Bollworm) gut transcriptome.</title>
        <authorList>
            <person name="Tassone E.E."/>
        </authorList>
    </citation>
    <scope>NUCLEOTIDE SEQUENCE</scope>
</reference>
<dbReference type="EC" id="3.1.3.80" evidence="3"/>
<dbReference type="EC" id="3.1.3.62" evidence="4"/>
<keyword evidence="17" id="KW-1015">Disulfide bond</keyword>
<dbReference type="OrthoDB" id="6509975at2759"/>
<dbReference type="Pfam" id="PF00328">
    <property type="entry name" value="His_Phos_2"/>
    <property type="match status" value="1"/>
</dbReference>
<feature type="active site" description="Proton donor" evidence="16">
    <location>
        <position position="335"/>
    </location>
</feature>
<feature type="disulfide bond" evidence="17">
    <location>
        <begin position="257"/>
        <end position="272"/>
    </location>
</feature>
<dbReference type="InterPro" id="IPR029033">
    <property type="entry name" value="His_PPase_superfam"/>
</dbReference>
<organism evidence="19">
    <name type="scientific">Pectinophora gossypiella</name>
    <name type="common">Cotton pink bollworm</name>
    <name type="synonym">Depressaria gossypiella</name>
    <dbReference type="NCBI Taxonomy" id="13191"/>
    <lineage>
        <taxon>Eukaryota</taxon>
        <taxon>Metazoa</taxon>
        <taxon>Ecdysozoa</taxon>
        <taxon>Arthropoda</taxon>
        <taxon>Hexapoda</taxon>
        <taxon>Insecta</taxon>
        <taxon>Pterygota</taxon>
        <taxon>Neoptera</taxon>
        <taxon>Endopterygota</taxon>
        <taxon>Lepidoptera</taxon>
        <taxon>Glossata</taxon>
        <taxon>Ditrysia</taxon>
        <taxon>Gelechioidea</taxon>
        <taxon>Gelechiidae</taxon>
        <taxon>Apatetrinae</taxon>
        <taxon>Pectinophora</taxon>
    </lineage>
</organism>
<feature type="signal peptide" evidence="18">
    <location>
        <begin position="1"/>
        <end position="18"/>
    </location>
</feature>
<evidence type="ECO:0000313" key="19">
    <source>
        <dbReference type="EMBL" id="JAT81779.1"/>
    </source>
</evidence>
<protein>
    <recommendedName>
        <fullName evidence="5">Multiple inositol polyphosphate phosphatase 1</fullName>
        <ecNumber evidence="4">3.1.3.62</ecNumber>
        <ecNumber evidence="3">3.1.3.80</ecNumber>
    </recommendedName>
    <alternativeName>
        <fullName evidence="11">2,3-bisphosphoglycerate 3-phosphatase</fullName>
    </alternativeName>
</protein>
<dbReference type="GO" id="GO:0003993">
    <property type="term" value="F:acid phosphatase activity"/>
    <property type="evidence" value="ECO:0007669"/>
    <property type="project" value="TreeGrafter"/>
</dbReference>
<dbReference type="InterPro" id="IPR000560">
    <property type="entry name" value="His_Pase_clade-2"/>
</dbReference>
<dbReference type="EMBL" id="GDQN01009275">
    <property type="protein sequence ID" value="JAT81779.1"/>
    <property type="molecule type" value="Transcribed_RNA"/>
</dbReference>
<comment type="catalytic activity">
    <reaction evidence="12">
        <text>1D-myo-inositol 1,2,5,6-tetrakisphosphate + H2O = 1D-myo-inositol 1,2,6-trisphosphate + phosphate</text>
        <dbReference type="Rhea" id="RHEA:77119"/>
        <dbReference type="ChEBI" id="CHEBI:15377"/>
        <dbReference type="ChEBI" id="CHEBI:43474"/>
        <dbReference type="ChEBI" id="CHEBI:195535"/>
        <dbReference type="ChEBI" id="CHEBI:195537"/>
        <dbReference type="EC" id="3.1.3.62"/>
    </reaction>
    <physiologicalReaction direction="left-to-right" evidence="12">
        <dbReference type="Rhea" id="RHEA:77120"/>
    </physiologicalReaction>
</comment>
<evidence type="ECO:0000256" key="1">
    <source>
        <dbReference type="ARBA" id="ARBA00004236"/>
    </source>
</evidence>
<comment type="subcellular location">
    <subcellularLocation>
        <location evidence="1">Cell membrane</location>
    </subcellularLocation>
</comment>
<keyword evidence="8" id="KW-0378">Hydrolase</keyword>
<dbReference type="PANTHER" id="PTHR20963">
    <property type="entry name" value="MULTIPLE INOSITOL POLYPHOSPHATE PHOSPHATASE-RELATED"/>
    <property type="match status" value="1"/>
</dbReference>
<comment type="catalytic activity">
    <reaction evidence="13">
        <text>1D-myo-inositol 1,2,4,5,6-pentakisphosphate + H2O = 1D-myo-inositol 1,2,5,6-tetrakisphosphate + phosphate</text>
        <dbReference type="Rhea" id="RHEA:77115"/>
        <dbReference type="ChEBI" id="CHEBI:15377"/>
        <dbReference type="ChEBI" id="CHEBI:43474"/>
        <dbReference type="ChEBI" id="CHEBI:57798"/>
        <dbReference type="ChEBI" id="CHEBI:195535"/>
        <dbReference type="EC" id="3.1.3.62"/>
    </reaction>
    <physiologicalReaction direction="left-to-right" evidence="13">
        <dbReference type="Rhea" id="RHEA:77116"/>
    </physiologicalReaction>
</comment>
<comment type="similarity">
    <text evidence="2">Belongs to the histidine acid phosphatase family. MINPP1 subfamily.</text>
</comment>
<dbReference type="GO" id="GO:0005886">
    <property type="term" value="C:plasma membrane"/>
    <property type="evidence" value="ECO:0007669"/>
    <property type="project" value="UniProtKB-SubCell"/>
</dbReference>